<comment type="caution">
    <text evidence="1">The sequence shown here is derived from an EMBL/GenBank/DDBJ whole genome shotgun (WGS) entry which is preliminary data.</text>
</comment>
<organism evidence="1 2">
    <name type="scientific">Araneus ventricosus</name>
    <name type="common">Orbweaver spider</name>
    <name type="synonym">Epeira ventricosa</name>
    <dbReference type="NCBI Taxonomy" id="182803"/>
    <lineage>
        <taxon>Eukaryota</taxon>
        <taxon>Metazoa</taxon>
        <taxon>Ecdysozoa</taxon>
        <taxon>Arthropoda</taxon>
        <taxon>Chelicerata</taxon>
        <taxon>Arachnida</taxon>
        <taxon>Araneae</taxon>
        <taxon>Araneomorphae</taxon>
        <taxon>Entelegynae</taxon>
        <taxon>Araneoidea</taxon>
        <taxon>Araneidae</taxon>
        <taxon>Araneus</taxon>
    </lineage>
</organism>
<dbReference type="EMBL" id="BGPR01059012">
    <property type="protein sequence ID" value="GBO35090.1"/>
    <property type="molecule type" value="Genomic_DNA"/>
</dbReference>
<reference evidence="1 2" key="1">
    <citation type="journal article" date="2019" name="Sci. Rep.">
        <title>Orb-weaving spider Araneus ventricosus genome elucidates the spidroin gene catalogue.</title>
        <authorList>
            <person name="Kono N."/>
            <person name="Nakamura H."/>
            <person name="Ohtoshi R."/>
            <person name="Moran D.A.P."/>
            <person name="Shinohara A."/>
            <person name="Yoshida Y."/>
            <person name="Fujiwara M."/>
            <person name="Mori M."/>
            <person name="Tomita M."/>
            <person name="Arakawa K."/>
        </authorList>
    </citation>
    <scope>NUCLEOTIDE SEQUENCE [LARGE SCALE GENOMIC DNA]</scope>
</reference>
<evidence type="ECO:0000313" key="2">
    <source>
        <dbReference type="Proteomes" id="UP000499080"/>
    </source>
</evidence>
<evidence type="ECO:0000313" key="1">
    <source>
        <dbReference type="EMBL" id="GBO35090.1"/>
    </source>
</evidence>
<gene>
    <name evidence="1" type="ORF">AVEN_102358_1</name>
</gene>
<name>A0A4Y2WFM1_ARAVE</name>
<protein>
    <submittedName>
        <fullName evidence="1">Uncharacterized protein</fullName>
    </submittedName>
</protein>
<proteinExistence type="predicted"/>
<sequence length="114" mass="13377">MKADQVNMPAQVFAICIRSWMVPIILGREDMKVVLMDRGCWSFIVEDEAMCLNEATEKRKVRKKLSESQCRNAVAVLIQRYLRVMPRLWEVRAHLGKPCFFDNLISRFPTLELF</sequence>
<keyword evidence="2" id="KW-1185">Reference proteome</keyword>
<dbReference type="Proteomes" id="UP000499080">
    <property type="component" value="Unassembled WGS sequence"/>
</dbReference>
<dbReference type="AlphaFoldDB" id="A0A4Y2WFM1"/>
<accession>A0A4Y2WFM1</accession>